<dbReference type="AlphaFoldDB" id="A0A9Q0NCS3"/>
<sequence length="38" mass="4898">MESTNHPRKIWSTQMRTDICFQYQSNYRWLFTRDIWEK</sequence>
<dbReference type="Proteomes" id="UP001151699">
    <property type="component" value="Chromosome A"/>
</dbReference>
<protein>
    <submittedName>
        <fullName evidence="1">Uncharacterized protein</fullName>
    </submittedName>
</protein>
<dbReference type="EMBL" id="WJQU01000001">
    <property type="protein sequence ID" value="KAJ6646969.1"/>
    <property type="molecule type" value="Genomic_DNA"/>
</dbReference>
<name>A0A9Q0NCS3_9DIPT</name>
<keyword evidence="2" id="KW-1185">Reference proteome</keyword>
<gene>
    <name evidence="1" type="ORF">Bhyg_02186</name>
</gene>
<evidence type="ECO:0000313" key="1">
    <source>
        <dbReference type="EMBL" id="KAJ6646969.1"/>
    </source>
</evidence>
<proteinExistence type="predicted"/>
<reference evidence="1" key="1">
    <citation type="submission" date="2022-07" db="EMBL/GenBank/DDBJ databases">
        <authorList>
            <person name="Trinca V."/>
            <person name="Uliana J.V.C."/>
            <person name="Torres T.T."/>
            <person name="Ward R.J."/>
            <person name="Monesi N."/>
        </authorList>
    </citation>
    <scope>NUCLEOTIDE SEQUENCE</scope>
    <source>
        <strain evidence="1">HSMRA1968</strain>
        <tissue evidence="1">Whole embryos</tissue>
    </source>
</reference>
<evidence type="ECO:0000313" key="2">
    <source>
        <dbReference type="Proteomes" id="UP001151699"/>
    </source>
</evidence>
<organism evidence="1 2">
    <name type="scientific">Pseudolycoriella hygida</name>
    <dbReference type="NCBI Taxonomy" id="35572"/>
    <lineage>
        <taxon>Eukaryota</taxon>
        <taxon>Metazoa</taxon>
        <taxon>Ecdysozoa</taxon>
        <taxon>Arthropoda</taxon>
        <taxon>Hexapoda</taxon>
        <taxon>Insecta</taxon>
        <taxon>Pterygota</taxon>
        <taxon>Neoptera</taxon>
        <taxon>Endopterygota</taxon>
        <taxon>Diptera</taxon>
        <taxon>Nematocera</taxon>
        <taxon>Sciaroidea</taxon>
        <taxon>Sciaridae</taxon>
        <taxon>Pseudolycoriella</taxon>
    </lineage>
</organism>
<comment type="caution">
    <text evidence="1">The sequence shown here is derived from an EMBL/GenBank/DDBJ whole genome shotgun (WGS) entry which is preliminary data.</text>
</comment>
<accession>A0A9Q0NCS3</accession>